<evidence type="ECO:0000256" key="3">
    <source>
        <dbReference type="ARBA" id="ARBA00022833"/>
    </source>
</evidence>
<dbReference type="SMART" id="SM00744">
    <property type="entry name" value="RINGv"/>
    <property type="match status" value="1"/>
</dbReference>
<dbReference type="SUPFAM" id="SSF57850">
    <property type="entry name" value="RING/U-box"/>
    <property type="match status" value="1"/>
</dbReference>
<keyword evidence="4" id="KW-0472">Membrane</keyword>
<keyword evidence="3" id="KW-0862">Zinc</keyword>
<dbReference type="Proteomes" id="UP000740883">
    <property type="component" value="Unassembled WGS sequence"/>
</dbReference>
<keyword evidence="7" id="KW-1185">Reference proteome</keyword>
<keyword evidence="1" id="KW-0479">Metal-binding</keyword>
<organism evidence="6 7">
    <name type="scientific">Nosema granulosis</name>
    <dbReference type="NCBI Taxonomy" id="83296"/>
    <lineage>
        <taxon>Eukaryota</taxon>
        <taxon>Fungi</taxon>
        <taxon>Fungi incertae sedis</taxon>
        <taxon>Microsporidia</taxon>
        <taxon>Nosematidae</taxon>
        <taxon>Nosema</taxon>
    </lineage>
</organism>
<dbReference type="PROSITE" id="PS51292">
    <property type="entry name" value="ZF_RING_CH"/>
    <property type="match status" value="1"/>
</dbReference>
<dbReference type="PANTHER" id="PTHR46347:SF1">
    <property type="entry name" value="RING_FYVE_PHD ZINC FINGER SUPERFAMILY PROTEIN"/>
    <property type="match status" value="1"/>
</dbReference>
<dbReference type="Gene3D" id="3.30.40.10">
    <property type="entry name" value="Zinc/RING finger domain, C3HC4 (zinc finger)"/>
    <property type="match status" value="1"/>
</dbReference>
<dbReference type="OrthoDB" id="264354at2759"/>
<gene>
    <name evidence="6" type="primary">march5</name>
    <name evidence="6" type="ORF">NGRA_0067</name>
</gene>
<feature type="transmembrane region" description="Helical" evidence="4">
    <location>
        <begin position="157"/>
        <end position="176"/>
    </location>
</feature>
<feature type="transmembrane region" description="Helical" evidence="4">
    <location>
        <begin position="79"/>
        <end position="99"/>
    </location>
</feature>
<keyword evidence="4" id="KW-1133">Transmembrane helix</keyword>
<dbReference type="AlphaFoldDB" id="A0A9P6L0H6"/>
<proteinExistence type="predicted"/>
<feature type="transmembrane region" description="Helical" evidence="4">
    <location>
        <begin position="188"/>
        <end position="208"/>
    </location>
</feature>
<dbReference type="Pfam" id="PF12906">
    <property type="entry name" value="RINGv"/>
    <property type="match status" value="1"/>
</dbReference>
<evidence type="ECO:0000259" key="5">
    <source>
        <dbReference type="PROSITE" id="PS51292"/>
    </source>
</evidence>
<keyword evidence="4" id="KW-0812">Transmembrane</keyword>
<evidence type="ECO:0000256" key="1">
    <source>
        <dbReference type="ARBA" id="ARBA00022723"/>
    </source>
</evidence>
<sequence>MGTLQYEDREKEIKCKICYLYENPVSNINDLISPCKCKGTMKYVHKGCLKMWRFRGKSFEDTKKCCQCGVNYIIKGETVPSLVFTLSLTILMLAVIYVVGKLCIHAFLETTLGILKDFFFNDLRILFEYGHTKRHNYFTTRDFDKDIIDMITINMHYVYVFVLVIVYMLASYQNFFSMFNYIFTFWRLMQFEFIVDRILFVSMSIYYLKYISKSMFIRIENFLTYFFNYR</sequence>
<dbReference type="GO" id="GO:0008270">
    <property type="term" value="F:zinc ion binding"/>
    <property type="evidence" value="ECO:0007669"/>
    <property type="project" value="UniProtKB-KW"/>
</dbReference>
<name>A0A9P6L0H6_9MICR</name>
<dbReference type="InterPro" id="IPR013083">
    <property type="entry name" value="Znf_RING/FYVE/PHD"/>
</dbReference>
<accession>A0A9P6L0H6</accession>
<evidence type="ECO:0000256" key="4">
    <source>
        <dbReference type="SAM" id="Phobius"/>
    </source>
</evidence>
<evidence type="ECO:0000256" key="2">
    <source>
        <dbReference type="ARBA" id="ARBA00022771"/>
    </source>
</evidence>
<dbReference type="EMBL" id="SBJO01000002">
    <property type="protein sequence ID" value="KAF9765009.1"/>
    <property type="molecule type" value="Genomic_DNA"/>
</dbReference>
<evidence type="ECO:0000313" key="7">
    <source>
        <dbReference type="Proteomes" id="UP000740883"/>
    </source>
</evidence>
<dbReference type="PANTHER" id="PTHR46347">
    <property type="entry name" value="RING/FYVE/PHD ZINC FINGER SUPERFAMILY PROTEIN"/>
    <property type="match status" value="1"/>
</dbReference>
<evidence type="ECO:0000313" key="6">
    <source>
        <dbReference type="EMBL" id="KAF9765009.1"/>
    </source>
</evidence>
<protein>
    <submittedName>
        <fullName evidence="6">E3 ubiquitin-protein ligase MARCH5</fullName>
    </submittedName>
</protein>
<comment type="caution">
    <text evidence="6">The sequence shown here is derived from an EMBL/GenBank/DDBJ whole genome shotgun (WGS) entry which is preliminary data.</text>
</comment>
<keyword evidence="2" id="KW-0863">Zinc-finger</keyword>
<dbReference type="InterPro" id="IPR011016">
    <property type="entry name" value="Znf_RING-CH"/>
</dbReference>
<reference evidence="6 7" key="1">
    <citation type="journal article" date="2020" name="Genome Biol. Evol.">
        <title>Comparative genomics of strictly vertically transmitted, feminizing microsporidia endosymbionts of amphipod crustaceans.</title>
        <authorList>
            <person name="Cormier A."/>
            <person name="Chebbi M.A."/>
            <person name="Giraud I."/>
            <person name="Wattier R."/>
            <person name="Teixeira M."/>
            <person name="Gilbert C."/>
            <person name="Rigaud T."/>
            <person name="Cordaux R."/>
        </authorList>
    </citation>
    <scope>NUCLEOTIDE SEQUENCE [LARGE SCALE GENOMIC DNA]</scope>
    <source>
        <strain evidence="6 7">Ou3-Ou53</strain>
    </source>
</reference>
<feature type="domain" description="RING-CH-type" evidence="5">
    <location>
        <begin position="7"/>
        <end position="75"/>
    </location>
</feature>
<dbReference type="CDD" id="cd16495">
    <property type="entry name" value="RING_CH-C4HC3_MARCH"/>
    <property type="match status" value="1"/>
</dbReference>